<reference evidence="6 7" key="1">
    <citation type="submission" date="2018-09" db="EMBL/GenBank/DDBJ databases">
        <title>Genomic investigation of the strawberry pathogen Phytophthora fragariae indicates pathogenicity is determined by transcriptional variation in three key races.</title>
        <authorList>
            <person name="Adams T.M."/>
            <person name="Armitage A.D."/>
            <person name="Sobczyk M.K."/>
            <person name="Bates H.J."/>
            <person name="Dunwell J.M."/>
            <person name="Nellist C.F."/>
            <person name="Harrison R.J."/>
        </authorList>
    </citation>
    <scope>NUCLEOTIDE SEQUENCE [LARGE SCALE GENOMIC DNA]</scope>
    <source>
        <strain evidence="5 6">SCRP249</strain>
        <strain evidence="4 7">SCRP324</strain>
    </source>
</reference>
<proteinExistence type="predicted"/>
<evidence type="ECO:0000256" key="1">
    <source>
        <dbReference type="PROSITE-ProRule" id="PRU00047"/>
    </source>
</evidence>
<gene>
    <name evidence="5" type="ORF">PR001_g4152</name>
    <name evidence="4" type="ORF">PR002_g4294</name>
</gene>
<dbReference type="InterPro" id="IPR001878">
    <property type="entry name" value="Znf_CCHC"/>
</dbReference>
<name>A0A6A3N8C5_9STRA</name>
<dbReference type="SUPFAM" id="SSF57756">
    <property type="entry name" value="Retrovirus zinc finger-like domains"/>
    <property type="match status" value="1"/>
</dbReference>
<evidence type="ECO:0000259" key="3">
    <source>
        <dbReference type="PROSITE" id="PS50158"/>
    </source>
</evidence>
<dbReference type="EMBL" id="QXFV01000164">
    <property type="protein sequence ID" value="KAE9047598.1"/>
    <property type="molecule type" value="Genomic_DNA"/>
</dbReference>
<evidence type="ECO:0000313" key="4">
    <source>
        <dbReference type="EMBL" id="KAE9041741.1"/>
    </source>
</evidence>
<keyword evidence="1" id="KW-0863">Zinc-finger</keyword>
<evidence type="ECO:0000313" key="7">
    <source>
        <dbReference type="Proteomes" id="UP000435112"/>
    </source>
</evidence>
<dbReference type="GO" id="GO:0003676">
    <property type="term" value="F:nucleic acid binding"/>
    <property type="evidence" value="ECO:0007669"/>
    <property type="project" value="InterPro"/>
</dbReference>
<dbReference type="AlphaFoldDB" id="A0A6A3N8C5"/>
<feature type="compositionally biased region" description="Polar residues" evidence="2">
    <location>
        <begin position="43"/>
        <end position="57"/>
    </location>
</feature>
<accession>A0A6A3N8C5</accession>
<keyword evidence="1" id="KW-0862">Zinc</keyword>
<dbReference type="Gene3D" id="4.10.60.10">
    <property type="entry name" value="Zinc finger, CCHC-type"/>
    <property type="match status" value="1"/>
</dbReference>
<comment type="caution">
    <text evidence="4">The sequence shown here is derived from an EMBL/GenBank/DDBJ whole genome shotgun (WGS) entry which is preliminary data.</text>
</comment>
<sequence>MWGATNKPPRYDTSGRPVLSGKASATEWWRAIPPGFELVPAGTQATKTGDSKFQTTIGGKPGKRPGGGDQNVKHRAKAFKVEGQHDVGVYGPRDQPDAAFETREGRLQRHRERLQQRAPRAPFVPQPGTKCHCCNKEGHFVRDCEVKKADLAEVYAQNGSGTST</sequence>
<evidence type="ECO:0000256" key="2">
    <source>
        <dbReference type="SAM" id="MobiDB-lite"/>
    </source>
</evidence>
<dbReference type="GO" id="GO:0008270">
    <property type="term" value="F:zinc ion binding"/>
    <property type="evidence" value="ECO:0007669"/>
    <property type="project" value="UniProtKB-KW"/>
</dbReference>
<evidence type="ECO:0000313" key="5">
    <source>
        <dbReference type="EMBL" id="KAE9047598.1"/>
    </source>
</evidence>
<dbReference type="Proteomes" id="UP000435112">
    <property type="component" value="Unassembled WGS sequence"/>
</dbReference>
<organism evidence="4 7">
    <name type="scientific">Phytophthora rubi</name>
    <dbReference type="NCBI Taxonomy" id="129364"/>
    <lineage>
        <taxon>Eukaryota</taxon>
        <taxon>Sar</taxon>
        <taxon>Stramenopiles</taxon>
        <taxon>Oomycota</taxon>
        <taxon>Peronosporomycetes</taxon>
        <taxon>Peronosporales</taxon>
        <taxon>Peronosporaceae</taxon>
        <taxon>Phytophthora</taxon>
    </lineage>
</organism>
<dbReference type="OrthoDB" id="10288936at2759"/>
<feature type="domain" description="CCHC-type" evidence="3">
    <location>
        <begin position="130"/>
        <end position="144"/>
    </location>
</feature>
<feature type="region of interest" description="Disordered" evidence="2">
    <location>
        <begin position="39"/>
        <end position="71"/>
    </location>
</feature>
<protein>
    <recommendedName>
        <fullName evidence="3">CCHC-type domain-containing protein</fullName>
    </recommendedName>
</protein>
<dbReference type="InterPro" id="IPR036875">
    <property type="entry name" value="Znf_CCHC_sf"/>
</dbReference>
<dbReference type="PROSITE" id="PS50158">
    <property type="entry name" value="ZF_CCHC"/>
    <property type="match status" value="1"/>
</dbReference>
<evidence type="ECO:0000313" key="6">
    <source>
        <dbReference type="Proteomes" id="UP000429607"/>
    </source>
</evidence>
<dbReference type="EMBL" id="QXFU01000165">
    <property type="protein sequence ID" value="KAE9041741.1"/>
    <property type="molecule type" value="Genomic_DNA"/>
</dbReference>
<dbReference type="Proteomes" id="UP000429607">
    <property type="component" value="Unassembled WGS sequence"/>
</dbReference>
<keyword evidence="1" id="KW-0479">Metal-binding</keyword>
<feature type="region of interest" description="Disordered" evidence="2">
    <location>
        <begin position="1"/>
        <end position="23"/>
    </location>
</feature>